<feature type="transmembrane region" description="Helical" evidence="5">
    <location>
        <begin position="105"/>
        <end position="129"/>
    </location>
</feature>
<dbReference type="GO" id="GO:0016020">
    <property type="term" value="C:membrane"/>
    <property type="evidence" value="ECO:0007669"/>
    <property type="project" value="UniProtKB-SubCell"/>
</dbReference>
<feature type="transmembrane region" description="Helical" evidence="5">
    <location>
        <begin position="357"/>
        <end position="375"/>
    </location>
</feature>
<keyword evidence="7" id="KW-0436">Ligase</keyword>
<evidence type="ECO:0000259" key="6">
    <source>
        <dbReference type="Pfam" id="PF04932"/>
    </source>
</evidence>
<dbReference type="InterPro" id="IPR051533">
    <property type="entry name" value="WaaL-like"/>
</dbReference>
<evidence type="ECO:0000313" key="7">
    <source>
        <dbReference type="EMBL" id="TPN87884.1"/>
    </source>
</evidence>
<feature type="transmembrane region" description="Helical" evidence="5">
    <location>
        <begin position="197"/>
        <end position="213"/>
    </location>
</feature>
<feature type="transmembrane region" description="Helical" evidence="5">
    <location>
        <begin position="334"/>
        <end position="351"/>
    </location>
</feature>
<dbReference type="EMBL" id="VFWZ01000002">
    <property type="protein sequence ID" value="TPN87884.1"/>
    <property type="molecule type" value="Genomic_DNA"/>
</dbReference>
<keyword evidence="4 5" id="KW-0472">Membrane</keyword>
<dbReference type="PANTHER" id="PTHR37422">
    <property type="entry name" value="TEICHURONIC ACID BIOSYNTHESIS PROTEIN TUAE"/>
    <property type="match status" value="1"/>
</dbReference>
<keyword evidence="3 5" id="KW-1133">Transmembrane helix</keyword>
<dbReference type="GO" id="GO:0016874">
    <property type="term" value="F:ligase activity"/>
    <property type="evidence" value="ECO:0007669"/>
    <property type="project" value="UniProtKB-KW"/>
</dbReference>
<feature type="transmembrane region" description="Helical" evidence="5">
    <location>
        <begin position="173"/>
        <end position="191"/>
    </location>
</feature>
<keyword evidence="8" id="KW-1185">Reference proteome</keyword>
<protein>
    <submittedName>
        <fullName evidence="7">O-antigen ligase family protein</fullName>
    </submittedName>
</protein>
<evidence type="ECO:0000256" key="2">
    <source>
        <dbReference type="ARBA" id="ARBA00022692"/>
    </source>
</evidence>
<proteinExistence type="predicted"/>
<dbReference type="Proteomes" id="UP000315540">
    <property type="component" value="Unassembled WGS sequence"/>
</dbReference>
<dbReference type="OrthoDB" id="1430552at2"/>
<feature type="transmembrane region" description="Helical" evidence="5">
    <location>
        <begin position="149"/>
        <end position="166"/>
    </location>
</feature>
<feature type="transmembrane region" description="Helical" evidence="5">
    <location>
        <begin position="306"/>
        <end position="327"/>
    </location>
</feature>
<sequence length="381" mass="44818">MKKKLFQYSLCILAFSLSFSEDWSSKALILTSVLGLFNIELNNKSLKTPFFKLTVSLLLYVLFNMAFIAQDWDGHIYILLGLLLLFFFLWNYTKIDEKTYKIIPLAFSFGVFIVGTINMFSFILSSGAQKFDQLFNSWHTYAVIDIHKIYYALFLCLSYVFIIDYFNNKKEKYKYLYISLSVGFCSIMLYYTGSMNGFLLFFISHLFLILYYFKSNIKSILSTGILIMPFILMFLLAMPKVQEAFSKIDGEGSRMRNYNINKELFMDAPIFGYGIGKEIKIMQAKRNPRSWEYKNKYNAHNQYFEYLIGGGVILIVIILSLLFLLIFQSIPNKFNFTSLCFCAFVLYSFLIESILRRHHGIFFFTFFLVYFLFGFRRVNVK</sequence>
<evidence type="ECO:0000256" key="4">
    <source>
        <dbReference type="ARBA" id="ARBA00023136"/>
    </source>
</evidence>
<evidence type="ECO:0000256" key="1">
    <source>
        <dbReference type="ARBA" id="ARBA00004141"/>
    </source>
</evidence>
<accession>A0A504JB34</accession>
<dbReference type="RefSeq" id="WP_140592523.1">
    <property type="nucleotide sequence ID" value="NZ_VFWZ01000002.1"/>
</dbReference>
<dbReference type="InterPro" id="IPR007016">
    <property type="entry name" value="O-antigen_ligase-rel_domated"/>
</dbReference>
<dbReference type="Pfam" id="PF04932">
    <property type="entry name" value="Wzy_C"/>
    <property type="match status" value="1"/>
</dbReference>
<reference evidence="7 8" key="1">
    <citation type="submission" date="2019-06" db="EMBL/GenBank/DDBJ databases">
        <authorList>
            <person name="Meng X."/>
        </authorList>
    </citation>
    <scope>NUCLEOTIDE SEQUENCE [LARGE SCALE GENOMIC DNA]</scope>
    <source>
        <strain evidence="7 8">M625</strain>
    </source>
</reference>
<feature type="domain" description="O-antigen ligase-related" evidence="6">
    <location>
        <begin position="182"/>
        <end position="318"/>
    </location>
</feature>
<dbReference type="PANTHER" id="PTHR37422:SF17">
    <property type="entry name" value="O-ANTIGEN LIGASE"/>
    <property type="match status" value="1"/>
</dbReference>
<name>A0A504JB34_9FLAO</name>
<feature type="transmembrane region" description="Helical" evidence="5">
    <location>
        <begin position="220"/>
        <end position="238"/>
    </location>
</feature>
<comment type="subcellular location">
    <subcellularLocation>
        <location evidence="1">Membrane</location>
        <topology evidence="1">Multi-pass membrane protein</topology>
    </subcellularLocation>
</comment>
<evidence type="ECO:0000256" key="5">
    <source>
        <dbReference type="SAM" id="Phobius"/>
    </source>
</evidence>
<evidence type="ECO:0000256" key="3">
    <source>
        <dbReference type="ARBA" id="ARBA00022989"/>
    </source>
</evidence>
<organism evidence="7 8">
    <name type="scientific">Aquimarina algicola</name>
    <dbReference type="NCBI Taxonomy" id="2589995"/>
    <lineage>
        <taxon>Bacteria</taxon>
        <taxon>Pseudomonadati</taxon>
        <taxon>Bacteroidota</taxon>
        <taxon>Flavobacteriia</taxon>
        <taxon>Flavobacteriales</taxon>
        <taxon>Flavobacteriaceae</taxon>
        <taxon>Aquimarina</taxon>
    </lineage>
</organism>
<keyword evidence="2 5" id="KW-0812">Transmembrane</keyword>
<feature type="transmembrane region" description="Helical" evidence="5">
    <location>
        <begin position="50"/>
        <end position="69"/>
    </location>
</feature>
<dbReference type="AlphaFoldDB" id="A0A504JB34"/>
<gene>
    <name evidence="7" type="ORF">FHK87_09940</name>
</gene>
<feature type="transmembrane region" description="Helical" evidence="5">
    <location>
        <begin position="75"/>
        <end position="93"/>
    </location>
</feature>
<comment type="caution">
    <text evidence="7">The sequence shown here is derived from an EMBL/GenBank/DDBJ whole genome shotgun (WGS) entry which is preliminary data.</text>
</comment>
<evidence type="ECO:0000313" key="8">
    <source>
        <dbReference type="Proteomes" id="UP000315540"/>
    </source>
</evidence>